<dbReference type="Gene3D" id="1.10.3720.10">
    <property type="entry name" value="MetI-like"/>
    <property type="match status" value="1"/>
</dbReference>
<evidence type="ECO:0000259" key="8">
    <source>
        <dbReference type="PROSITE" id="PS50928"/>
    </source>
</evidence>
<evidence type="ECO:0000256" key="4">
    <source>
        <dbReference type="ARBA" id="ARBA00022692"/>
    </source>
</evidence>
<feature type="domain" description="ABC transmembrane type-1" evidence="8">
    <location>
        <begin position="73"/>
        <end position="253"/>
    </location>
</feature>
<feature type="transmembrane region" description="Helical" evidence="7">
    <location>
        <begin position="21"/>
        <end position="41"/>
    </location>
</feature>
<comment type="subcellular location">
    <subcellularLocation>
        <location evidence="1 7">Cell membrane</location>
        <topology evidence="1 7">Multi-pass membrane protein</topology>
    </subcellularLocation>
</comment>
<keyword evidence="10" id="KW-1185">Reference proteome</keyword>
<keyword evidence="2 7" id="KW-0813">Transport</keyword>
<feature type="transmembrane region" description="Helical" evidence="7">
    <location>
        <begin position="204"/>
        <end position="224"/>
    </location>
</feature>
<dbReference type="SUPFAM" id="SSF161098">
    <property type="entry name" value="MetI-like"/>
    <property type="match status" value="1"/>
</dbReference>
<dbReference type="PANTHER" id="PTHR30151:SF0">
    <property type="entry name" value="ABC TRANSPORTER PERMEASE PROTEIN MJ0413-RELATED"/>
    <property type="match status" value="1"/>
</dbReference>
<evidence type="ECO:0000256" key="7">
    <source>
        <dbReference type="RuleBase" id="RU363032"/>
    </source>
</evidence>
<evidence type="ECO:0000313" key="9">
    <source>
        <dbReference type="EMBL" id="GLQ53328.1"/>
    </source>
</evidence>
<evidence type="ECO:0000256" key="5">
    <source>
        <dbReference type="ARBA" id="ARBA00022989"/>
    </source>
</evidence>
<evidence type="ECO:0000313" key="10">
    <source>
        <dbReference type="Proteomes" id="UP001156691"/>
    </source>
</evidence>
<keyword evidence="6 7" id="KW-0472">Membrane</keyword>
<proteinExistence type="inferred from homology"/>
<keyword evidence="4 7" id="KW-0812">Transmembrane</keyword>
<dbReference type="CDD" id="cd06261">
    <property type="entry name" value="TM_PBP2"/>
    <property type="match status" value="1"/>
</dbReference>
<feature type="transmembrane region" description="Helical" evidence="7">
    <location>
        <begin position="179"/>
        <end position="198"/>
    </location>
</feature>
<dbReference type="EMBL" id="BSNS01000003">
    <property type="protein sequence ID" value="GLQ53328.1"/>
    <property type="molecule type" value="Genomic_DNA"/>
</dbReference>
<feature type="transmembrane region" description="Helical" evidence="7">
    <location>
        <begin position="139"/>
        <end position="158"/>
    </location>
</feature>
<dbReference type="Proteomes" id="UP001156691">
    <property type="component" value="Unassembled WGS sequence"/>
</dbReference>
<feature type="transmembrane region" description="Helical" evidence="7">
    <location>
        <begin position="77"/>
        <end position="98"/>
    </location>
</feature>
<reference evidence="10" key="1">
    <citation type="journal article" date="2019" name="Int. J. Syst. Evol. Microbiol.">
        <title>The Global Catalogue of Microorganisms (GCM) 10K type strain sequencing project: providing services to taxonomists for standard genome sequencing and annotation.</title>
        <authorList>
            <consortium name="The Broad Institute Genomics Platform"/>
            <consortium name="The Broad Institute Genome Sequencing Center for Infectious Disease"/>
            <person name="Wu L."/>
            <person name="Ma J."/>
        </authorList>
    </citation>
    <scope>NUCLEOTIDE SEQUENCE [LARGE SCALE GENOMIC DNA]</scope>
    <source>
        <strain evidence="10">NBRC 112416</strain>
    </source>
</reference>
<dbReference type="InterPro" id="IPR035906">
    <property type="entry name" value="MetI-like_sf"/>
</dbReference>
<dbReference type="PANTHER" id="PTHR30151">
    <property type="entry name" value="ALKANE SULFONATE ABC TRANSPORTER-RELATED, MEMBRANE SUBUNIT"/>
    <property type="match status" value="1"/>
</dbReference>
<organism evidence="9 10">
    <name type="scientific">Devosia nitrariae</name>
    <dbReference type="NCBI Taxonomy" id="2071872"/>
    <lineage>
        <taxon>Bacteria</taxon>
        <taxon>Pseudomonadati</taxon>
        <taxon>Pseudomonadota</taxon>
        <taxon>Alphaproteobacteria</taxon>
        <taxon>Hyphomicrobiales</taxon>
        <taxon>Devosiaceae</taxon>
        <taxon>Devosia</taxon>
    </lineage>
</organism>
<dbReference type="Pfam" id="PF00528">
    <property type="entry name" value="BPD_transp_1"/>
    <property type="match status" value="1"/>
</dbReference>
<dbReference type="PROSITE" id="PS50928">
    <property type="entry name" value="ABC_TM1"/>
    <property type="match status" value="1"/>
</dbReference>
<keyword evidence="5 7" id="KW-1133">Transmembrane helix</keyword>
<sequence length="272" mass="29229">MTTDHATAPSSLRMDLATILMGRRVVTFASVTIALLLWEIFGRQVNPLFGSYPSAIAAAMVDLTVSGRLPNAFLQSLQPFVVGFSIAAILGIPIGMLLGRFRFMEAAFGIYVTAGNAMPLIAITPLFMLWFGLGFTVKVAIIATLSFFPICMSTWSGVKSIPKSLIEVGESFVGSRRAILQKIVLPASVPYIMAGIRLAVGKGIIAMIVAEFFTALSGLGGIILTAANNFETAEMFAPIIVLLTFAIILNAFVQWLERVIAPWHIQVTGQAD</sequence>
<dbReference type="InterPro" id="IPR000515">
    <property type="entry name" value="MetI-like"/>
</dbReference>
<feature type="transmembrane region" description="Helical" evidence="7">
    <location>
        <begin position="236"/>
        <end position="256"/>
    </location>
</feature>
<comment type="caution">
    <text evidence="9">The sequence shown here is derived from an EMBL/GenBank/DDBJ whole genome shotgun (WGS) entry which is preliminary data.</text>
</comment>
<comment type="similarity">
    <text evidence="7">Belongs to the binding-protein-dependent transport system permease family.</text>
</comment>
<keyword evidence="3" id="KW-1003">Cell membrane</keyword>
<protein>
    <submittedName>
        <fullName evidence="9">Amino acid ABC transporter permease</fullName>
    </submittedName>
</protein>
<evidence type="ECO:0000256" key="1">
    <source>
        <dbReference type="ARBA" id="ARBA00004651"/>
    </source>
</evidence>
<evidence type="ECO:0000256" key="6">
    <source>
        <dbReference type="ARBA" id="ARBA00023136"/>
    </source>
</evidence>
<dbReference type="RefSeq" id="WP_284338779.1">
    <property type="nucleotide sequence ID" value="NZ_BSNS01000003.1"/>
</dbReference>
<gene>
    <name evidence="9" type="ORF">GCM10010862_05860</name>
</gene>
<feature type="transmembrane region" description="Helical" evidence="7">
    <location>
        <begin position="110"/>
        <end position="133"/>
    </location>
</feature>
<name>A0ABQ5W0J0_9HYPH</name>
<evidence type="ECO:0000256" key="2">
    <source>
        <dbReference type="ARBA" id="ARBA00022448"/>
    </source>
</evidence>
<accession>A0ABQ5W0J0</accession>
<evidence type="ECO:0000256" key="3">
    <source>
        <dbReference type="ARBA" id="ARBA00022475"/>
    </source>
</evidence>